<dbReference type="Proteomes" id="UP000886653">
    <property type="component" value="Unassembled WGS sequence"/>
</dbReference>
<accession>A0A9P6NTP0</accession>
<organism evidence="1 2">
    <name type="scientific">Cronartium quercuum f. sp. fusiforme G11</name>
    <dbReference type="NCBI Taxonomy" id="708437"/>
    <lineage>
        <taxon>Eukaryota</taxon>
        <taxon>Fungi</taxon>
        <taxon>Dikarya</taxon>
        <taxon>Basidiomycota</taxon>
        <taxon>Pucciniomycotina</taxon>
        <taxon>Pucciniomycetes</taxon>
        <taxon>Pucciniales</taxon>
        <taxon>Coleosporiaceae</taxon>
        <taxon>Cronartium</taxon>
    </lineage>
</organism>
<dbReference type="AlphaFoldDB" id="A0A9P6NTP0"/>
<proteinExistence type="predicted"/>
<name>A0A9P6NTP0_9BASI</name>
<protein>
    <submittedName>
        <fullName evidence="1">Uncharacterized protein</fullName>
    </submittedName>
</protein>
<evidence type="ECO:0000313" key="2">
    <source>
        <dbReference type="Proteomes" id="UP000886653"/>
    </source>
</evidence>
<keyword evidence="2" id="KW-1185">Reference proteome</keyword>
<evidence type="ECO:0000313" key="1">
    <source>
        <dbReference type="EMBL" id="KAG0149285.1"/>
    </source>
</evidence>
<gene>
    <name evidence="1" type="ORF">CROQUDRAFT_89372</name>
</gene>
<reference evidence="1" key="1">
    <citation type="submission" date="2013-11" db="EMBL/GenBank/DDBJ databases">
        <title>Genome sequence of the fusiform rust pathogen reveals effectors for host alternation and coevolution with pine.</title>
        <authorList>
            <consortium name="DOE Joint Genome Institute"/>
            <person name="Smith K."/>
            <person name="Pendleton A."/>
            <person name="Kubisiak T."/>
            <person name="Anderson C."/>
            <person name="Salamov A."/>
            <person name="Aerts A."/>
            <person name="Riley R."/>
            <person name="Clum A."/>
            <person name="Lindquist E."/>
            <person name="Ence D."/>
            <person name="Campbell M."/>
            <person name="Kronenberg Z."/>
            <person name="Feau N."/>
            <person name="Dhillon B."/>
            <person name="Hamelin R."/>
            <person name="Burleigh J."/>
            <person name="Smith J."/>
            <person name="Yandell M."/>
            <person name="Nelson C."/>
            <person name="Grigoriev I."/>
            <person name="Davis J."/>
        </authorList>
    </citation>
    <scope>NUCLEOTIDE SEQUENCE</scope>
    <source>
        <strain evidence="1">G11</strain>
    </source>
</reference>
<dbReference type="EMBL" id="MU167229">
    <property type="protein sequence ID" value="KAG0149285.1"/>
    <property type="molecule type" value="Genomic_DNA"/>
</dbReference>
<sequence>MAGLRILKRRPQFFEWLASDRGVSSELRIRVCTVCCMDRRDARKLLLYPHRQDKKKETITPEQHGHLVGLKNLASLQLTHKALGSLCSGAPLSLNLEENSGEQQIRILALPHTHNPRTHLKKRTIQETVFKPNKFIFPQAAFKSGFKTSIL</sequence>
<comment type="caution">
    <text evidence="1">The sequence shown here is derived from an EMBL/GenBank/DDBJ whole genome shotgun (WGS) entry which is preliminary data.</text>
</comment>